<organism evidence="2 3">
    <name type="scientific">Lophiostoma macrostomum CBS 122681</name>
    <dbReference type="NCBI Taxonomy" id="1314788"/>
    <lineage>
        <taxon>Eukaryota</taxon>
        <taxon>Fungi</taxon>
        <taxon>Dikarya</taxon>
        <taxon>Ascomycota</taxon>
        <taxon>Pezizomycotina</taxon>
        <taxon>Dothideomycetes</taxon>
        <taxon>Pleosporomycetidae</taxon>
        <taxon>Pleosporales</taxon>
        <taxon>Lophiostomataceae</taxon>
        <taxon>Lophiostoma</taxon>
    </lineage>
</organism>
<dbReference type="InterPro" id="IPR052895">
    <property type="entry name" value="HetReg/Transcr_Mod"/>
</dbReference>
<dbReference type="PANTHER" id="PTHR24148">
    <property type="entry name" value="ANKYRIN REPEAT DOMAIN-CONTAINING PROTEIN 39 HOMOLOG-RELATED"/>
    <property type="match status" value="1"/>
</dbReference>
<sequence length="121" mass="13953">YEPLPKGSIRLLSLHPRCEPDDPIQCSLKIHQFDDSSLLSYVALSYVWGPTLPAFEIVVGGRNISVRKNLYDFLLQKTGNELLWIDALCIDQQNDQERNHQVERMGEIYKRADRVIAWLGL</sequence>
<protein>
    <submittedName>
        <fullName evidence="2">HET-domain-containing protein</fullName>
    </submittedName>
</protein>
<feature type="non-terminal residue" evidence="2">
    <location>
        <position position="1"/>
    </location>
</feature>
<dbReference type="InterPro" id="IPR010730">
    <property type="entry name" value="HET"/>
</dbReference>
<evidence type="ECO:0000313" key="3">
    <source>
        <dbReference type="Proteomes" id="UP000799324"/>
    </source>
</evidence>
<name>A0A6A6TMI9_9PLEO</name>
<dbReference type="EMBL" id="MU004296">
    <property type="protein sequence ID" value="KAF2660972.1"/>
    <property type="molecule type" value="Genomic_DNA"/>
</dbReference>
<evidence type="ECO:0000313" key="2">
    <source>
        <dbReference type="EMBL" id="KAF2660972.1"/>
    </source>
</evidence>
<proteinExistence type="predicted"/>
<reference evidence="2" key="1">
    <citation type="journal article" date="2020" name="Stud. Mycol.">
        <title>101 Dothideomycetes genomes: a test case for predicting lifestyles and emergence of pathogens.</title>
        <authorList>
            <person name="Haridas S."/>
            <person name="Albert R."/>
            <person name="Binder M."/>
            <person name="Bloem J."/>
            <person name="Labutti K."/>
            <person name="Salamov A."/>
            <person name="Andreopoulos B."/>
            <person name="Baker S."/>
            <person name="Barry K."/>
            <person name="Bills G."/>
            <person name="Bluhm B."/>
            <person name="Cannon C."/>
            <person name="Castanera R."/>
            <person name="Culley D."/>
            <person name="Daum C."/>
            <person name="Ezra D."/>
            <person name="Gonzalez J."/>
            <person name="Henrissat B."/>
            <person name="Kuo A."/>
            <person name="Liang C."/>
            <person name="Lipzen A."/>
            <person name="Lutzoni F."/>
            <person name="Magnuson J."/>
            <person name="Mondo S."/>
            <person name="Nolan M."/>
            <person name="Ohm R."/>
            <person name="Pangilinan J."/>
            <person name="Park H.-J."/>
            <person name="Ramirez L."/>
            <person name="Alfaro M."/>
            <person name="Sun H."/>
            <person name="Tritt A."/>
            <person name="Yoshinaga Y."/>
            <person name="Zwiers L.-H."/>
            <person name="Turgeon B."/>
            <person name="Goodwin S."/>
            <person name="Spatafora J."/>
            <person name="Crous P."/>
            <person name="Grigoriev I."/>
        </authorList>
    </citation>
    <scope>NUCLEOTIDE SEQUENCE</scope>
    <source>
        <strain evidence="2">CBS 122681</strain>
    </source>
</reference>
<gene>
    <name evidence="2" type="ORF">K491DRAFT_557744</name>
</gene>
<accession>A0A6A6TMI9</accession>
<feature type="domain" description="Heterokaryon incompatibility" evidence="1">
    <location>
        <begin position="41"/>
        <end position="120"/>
    </location>
</feature>
<dbReference type="PANTHER" id="PTHR24148:SF64">
    <property type="entry name" value="HETEROKARYON INCOMPATIBILITY DOMAIN-CONTAINING PROTEIN"/>
    <property type="match status" value="1"/>
</dbReference>
<dbReference type="Pfam" id="PF06985">
    <property type="entry name" value="HET"/>
    <property type="match status" value="1"/>
</dbReference>
<keyword evidence="3" id="KW-1185">Reference proteome</keyword>
<dbReference type="OrthoDB" id="194358at2759"/>
<feature type="non-terminal residue" evidence="2">
    <location>
        <position position="121"/>
    </location>
</feature>
<dbReference type="Proteomes" id="UP000799324">
    <property type="component" value="Unassembled WGS sequence"/>
</dbReference>
<dbReference type="AlphaFoldDB" id="A0A6A6TMI9"/>
<evidence type="ECO:0000259" key="1">
    <source>
        <dbReference type="Pfam" id="PF06985"/>
    </source>
</evidence>